<proteinExistence type="inferred from homology"/>
<evidence type="ECO:0000256" key="5">
    <source>
        <dbReference type="ARBA" id="ARBA00022833"/>
    </source>
</evidence>
<evidence type="ECO:0000256" key="6">
    <source>
        <dbReference type="ARBA" id="ARBA00023015"/>
    </source>
</evidence>
<name>A0A8X6YR70_9ARAC</name>
<dbReference type="Pfam" id="PF16422">
    <property type="entry name" value="COE1_DBD"/>
    <property type="match status" value="1"/>
</dbReference>
<evidence type="ECO:0000259" key="12">
    <source>
        <dbReference type="Pfam" id="PF01833"/>
    </source>
</evidence>
<dbReference type="InterPro" id="IPR003523">
    <property type="entry name" value="Transcription_factor_COE"/>
</dbReference>
<dbReference type="Gene3D" id="2.60.40.10">
    <property type="entry name" value="Immunoglobulins"/>
    <property type="match status" value="1"/>
</dbReference>
<keyword evidence="9 10" id="KW-0539">Nucleus</keyword>
<evidence type="ECO:0000259" key="13">
    <source>
        <dbReference type="Pfam" id="PF16422"/>
    </source>
</evidence>
<protein>
    <submittedName>
        <fullName evidence="14">Transcription factor collier</fullName>
    </submittedName>
</protein>
<organism evidence="14 15">
    <name type="scientific">Trichonephila inaurata madagascariensis</name>
    <dbReference type="NCBI Taxonomy" id="2747483"/>
    <lineage>
        <taxon>Eukaryota</taxon>
        <taxon>Metazoa</taxon>
        <taxon>Ecdysozoa</taxon>
        <taxon>Arthropoda</taxon>
        <taxon>Chelicerata</taxon>
        <taxon>Arachnida</taxon>
        <taxon>Araneae</taxon>
        <taxon>Araneomorphae</taxon>
        <taxon>Entelegynae</taxon>
        <taxon>Araneoidea</taxon>
        <taxon>Nephilidae</taxon>
        <taxon>Trichonephila</taxon>
        <taxon>Trichonephila inaurata</taxon>
    </lineage>
</organism>
<feature type="domain" description="Transcription factor COE DNA-binding" evidence="13">
    <location>
        <begin position="32"/>
        <end position="225"/>
    </location>
</feature>
<dbReference type="GO" id="GO:0006355">
    <property type="term" value="P:regulation of DNA-templated transcription"/>
    <property type="evidence" value="ECO:0007669"/>
    <property type="project" value="InterPro"/>
</dbReference>
<dbReference type="InterPro" id="IPR014756">
    <property type="entry name" value="Ig_E-set"/>
</dbReference>
<dbReference type="InterPro" id="IPR038173">
    <property type="entry name" value="COE_DBD_sf"/>
</dbReference>
<dbReference type="PANTHER" id="PTHR10747">
    <property type="entry name" value="TRANSCRIPTION FACTOR COE FAMILY MEMBER"/>
    <property type="match status" value="1"/>
</dbReference>
<evidence type="ECO:0000256" key="3">
    <source>
        <dbReference type="ARBA" id="ARBA00022723"/>
    </source>
</evidence>
<dbReference type="InterPro" id="IPR032200">
    <property type="entry name" value="COE_DBD"/>
</dbReference>
<feature type="compositionally biased region" description="Low complexity" evidence="11">
    <location>
        <begin position="439"/>
        <end position="450"/>
    </location>
</feature>
<dbReference type="CDD" id="cd00603">
    <property type="entry name" value="IPT_PCSR"/>
    <property type="match status" value="1"/>
</dbReference>
<dbReference type="Gene3D" id="2.60.40.3180">
    <property type="entry name" value="Transcription factor COE1, DNA-binding domain"/>
    <property type="match status" value="1"/>
</dbReference>
<dbReference type="SUPFAM" id="SSF81296">
    <property type="entry name" value="E set domains"/>
    <property type="match status" value="1"/>
</dbReference>
<keyword evidence="10" id="KW-0217">Developmental protein</keyword>
<dbReference type="InterPro" id="IPR013783">
    <property type="entry name" value="Ig-like_fold"/>
</dbReference>
<dbReference type="EMBL" id="BMAV01021828">
    <property type="protein sequence ID" value="GFY76269.1"/>
    <property type="molecule type" value="Genomic_DNA"/>
</dbReference>
<keyword evidence="3 10" id="KW-0479">Metal-binding</keyword>
<keyword evidence="5 10" id="KW-0862">Zinc</keyword>
<evidence type="ECO:0000256" key="9">
    <source>
        <dbReference type="ARBA" id="ARBA00023242"/>
    </source>
</evidence>
<dbReference type="InterPro" id="IPR002909">
    <property type="entry name" value="IPT_dom"/>
</dbReference>
<accession>A0A8X6YR70</accession>
<evidence type="ECO:0000256" key="8">
    <source>
        <dbReference type="ARBA" id="ARBA00023163"/>
    </source>
</evidence>
<keyword evidence="15" id="KW-1185">Reference proteome</keyword>
<evidence type="ECO:0000313" key="14">
    <source>
        <dbReference type="EMBL" id="GFY76269.1"/>
    </source>
</evidence>
<dbReference type="GO" id="GO:0008270">
    <property type="term" value="F:zinc ion binding"/>
    <property type="evidence" value="ECO:0007669"/>
    <property type="project" value="UniProtKB-KW"/>
</dbReference>
<dbReference type="GO" id="GO:0003677">
    <property type="term" value="F:DNA binding"/>
    <property type="evidence" value="ECO:0007669"/>
    <property type="project" value="UniProtKB-KW"/>
</dbReference>
<evidence type="ECO:0000313" key="15">
    <source>
        <dbReference type="Proteomes" id="UP000886998"/>
    </source>
</evidence>
<feature type="region of interest" description="Disordered" evidence="11">
    <location>
        <begin position="380"/>
        <end position="450"/>
    </location>
</feature>
<dbReference type="AlphaFoldDB" id="A0A8X6YR70"/>
<reference evidence="14" key="1">
    <citation type="submission" date="2020-08" db="EMBL/GenBank/DDBJ databases">
        <title>Multicomponent nature underlies the extraordinary mechanical properties of spider dragline silk.</title>
        <authorList>
            <person name="Kono N."/>
            <person name="Nakamura H."/>
            <person name="Mori M."/>
            <person name="Yoshida Y."/>
            <person name="Ohtoshi R."/>
            <person name="Malay A.D."/>
            <person name="Moran D.A.P."/>
            <person name="Tomita M."/>
            <person name="Numata K."/>
            <person name="Arakawa K."/>
        </authorList>
    </citation>
    <scope>NUCLEOTIDE SEQUENCE</scope>
</reference>
<evidence type="ECO:0000256" key="1">
    <source>
        <dbReference type="ARBA" id="ARBA00004123"/>
    </source>
</evidence>
<keyword evidence="7 10" id="KW-0238">DNA-binding</keyword>
<comment type="caution">
    <text evidence="14">The sequence shown here is derived from an EMBL/GenBank/DDBJ whole genome shotgun (WGS) entry which is preliminary data.</text>
</comment>
<feature type="domain" description="IPT/TIG" evidence="12">
    <location>
        <begin position="230"/>
        <end position="303"/>
    </location>
</feature>
<comment type="subcellular location">
    <subcellularLocation>
        <location evidence="1 10">Nucleus</location>
    </subcellularLocation>
</comment>
<evidence type="ECO:0000256" key="7">
    <source>
        <dbReference type="ARBA" id="ARBA00023125"/>
    </source>
</evidence>
<evidence type="ECO:0000256" key="11">
    <source>
        <dbReference type="SAM" id="MobiDB-lite"/>
    </source>
</evidence>
<keyword evidence="6 10" id="KW-0805">Transcription regulation</keyword>
<evidence type="ECO:0000256" key="10">
    <source>
        <dbReference type="RuleBase" id="RU004489"/>
    </source>
</evidence>
<comment type="similarity">
    <text evidence="2 10">Belongs to the COE family.</text>
</comment>
<evidence type="ECO:0000256" key="4">
    <source>
        <dbReference type="ARBA" id="ARBA00022771"/>
    </source>
</evidence>
<sequence length="450" mass="51152">MLPLGWYQHCATGTPQTNPLEHTTLQAQQQFHVEFSQQPPESHRKSTFFNFKLKIKCPGVNYMSTEAKFLGFVKEFGELENQNGLRYSFEYSLDTYSYPVKKYLYIWLVDSETNELIRYEGKKNFDSLNRVLLIHSHYCERCVNNAQSCGNNTEKPKDPSPNATKTEWKFSMRFNQNCQTTSGNPTDKKKRKFRLLVSLSDCESDRGVDVALSSAVVVHNNSKKTKDLLVIENLLPEFGHPGSNLVITGRHFDKDMHVYVGGVLVPCIRLYNSTTLLQVILPDLGPSGPRSVVLKKKDRVIESPKPLKYYHLRDHACAPSIDCYFCRSMDIMAPMFLENSKKRHCQQLTDWESGSLNSTTWVEQPVANCGYHWTQSRVSQSGFSDQMPGPPPSSYLELVNGPSHQEQSKRMRFSSPLPSHPYQAPYQCPGPQLPHTPPDSESSSSSPTSH</sequence>
<keyword evidence="4 10" id="KW-0863">Zinc-finger</keyword>
<gene>
    <name evidence="14" type="primary">kn_0</name>
    <name evidence="14" type="ORF">TNIN_421051</name>
</gene>
<dbReference type="Proteomes" id="UP000886998">
    <property type="component" value="Unassembled WGS sequence"/>
</dbReference>
<evidence type="ECO:0000256" key="2">
    <source>
        <dbReference type="ARBA" id="ARBA00010340"/>
    </source>
</evidence>
<keyword evidence="8 10" id="KW-0804">Transcription</keyword>
<dbReference type="OrthoDB" id="6424545at2759"/>
<dbReference type="Pfam" id="PF01833">
    <property type="entry name" value="TIG"/>
    <property type="match status" value="1"/>
</dbReference>
<dbReference type="GO" id="GO:0005634">
    <property type="term" value="C:nucleus"/>
    <property type="evidence" value="ECO:0007669"/>
    <property type="project" value="UniProtKB-SubCell"/>
</dbReference>